<dbReference type="Pfam" id="PF06725">
    <property type="entry name" value="3D"/>
    <property type="match status" value="1"/>
</dbReference>
<protein>
    <recommendedName>
        <fullName evidence="3">G5 domain-containing protein</fullName>
    </recommendedName>
</protein>
<dbReference type="GO" id="GO:0004553">
    <property type="term" value="F:hydrolase activity, hydrolyzing O-glycosyl compounds"/>
    <property type="evidence" value="ECO:0007669"/>
    <property type="project" value="InterPro"/>
</dbReference>
<dbReference type="Proteomes" id="UP000231932">
    <property type="component" value="Chromosome"/>
</dbReference>
<name>A0A2K8N4V0_9BACL</name>
<dbReference type="InterPro" id="IPR011098">
    <property type="entry name" value="G5_dom"/>
</dbReference>
<dbReference type="InterPro" id="IPR036908">
    <property type="entry name" value="RlpA-like_sf"/>
</dbReference>
<evidence type="ECO:0000313" key="4">
    <source>
        <dbReference type="EMBL" id="ATY84346.1"/>
    </source>
</evidence>
<evidence type="ECO:0000259" key="3">
    <source>
        <dbReference type="PROSITE" id="PS51109"/>
    </source>
</evidence>
<dbReference type="EMBL" id="CP024955">
    <property type="protein sequence ID" value="ATY84346.1"/>
    <property type="molecule type" value="Genomic_DNA"/>
</dbReference>
<feature type="chain" id="PRO_5038948928" description="G5 domain-containing protein" evidence="2">
    <location>
        <begin position="27"/>
        <end position="325"/>
    </location>
</feature>
<dbReference type="RefSeq" id="WP_100667170.1">
    <property type="nucleotide sequence ID" value="NZ_CP024955.1"/>
</dbReference>
<accession>A0A2K8N4V0</accession>
<organism evidence="4 5">
    <name type="scientific">Kyrpidia spormannii</name>
    <dbReference type="NCBI Taxonomy" id="2055160"/>
    <lineage>
        <taxon>Bacteria</taxon>
        <taxon>Bacillati</taxon>
        <taxon>Bacillota</taxon>
        <taxon>Bacilli</taxon>
        <taxon>Bacillales</taxon>
        <taxon>Alicyclobacillaceae</taxon>
        <taxon>Kyrpidia</taxon>
    </lineage>
</organism>
<dbReference type="PROSITE" id="PS51109">
    <property type="entry name" value="G5"/>
    <property type="match status" value="1"/>
</dbReference>
<dbReference type="CDD" id="cd22786">
    <property type="entry name" value="DPBB_YuiC-like"/>
    <property type="match status" value="1"/>
</dbReference>
<dbReference type="Pfam" id="PF07501">
    <property type="entry name" value="G5"/>
    <property type="match status" value="1"/>
</dbReference>
<dbReference type="InterPro" id="IPR051933">
    <property type="entry name" value="Resuscitation_pf_RpfB"/>
</dbReference>
<dbReference type="PANTHER" id="PTHR39160">
    <property type="entry name" value="CELL WALL-BINDING PROTEIN YOCH"/>
    <property type="match status" value="1"/>
</dbReference>
<dbReference type="OrthoDB" id="9798935at2"/>
<evidence type="ECO:0000256" key="1">
    <source>
        <dbReference type="ARBA" id="ARBA00022729"/>
    </source>
</evidence>
<sequence>MRQWGRKRLYALAAAVAVTMAGGGAAAVSSAKTVILDVDGAKRTIRVWNTPSVAELLRQQGVAFSLQDIVAPVPGTRIEGSLQVVVIHGKRVRLQDGAGQEQEKVTHMPTVGMALKEWGISLKGNDSVSPSLTASISPGELIRITRRDQKVVVNEEKIPFQTERQSTDQLDQGTEKVLSPGVEGLQRVTTTIFYENGKEVDRKVERTVVTPPSDRVVAVGTRPRPVMLASRGMESFTGGTALTVVATAYSGGGITATGHVPQRGTVAVDPSVISLGTPLFIPGYGQGVADDVGGAVRGNRVDLYFPTEAEAQAFGRRILTVYIGR</sequence>
<dbReference type="KEGG" id="kyr:CVV65_04780"/>
<evidence type="ECO:0000256" key="2">
    <source>
        <dbReference type="SAM" id="SignalP"/>
    </source>
</evidence>
<dbReference type="Gene3D" id="2.40.40.10">
    <property type="entry name" value="RlpA-like domain"/>
    <property type="match status" value="1"/>
</dbReference>
<dbReference type="PANTHER" id="PTHR39160:SF4">
    <property type="entry name" value="RESUSCITATION-PROMOTING FACTOR RPFB"/>
    <property type="match status" value="1"/>
</dbReference>
<dbReference type="SUPFAM" id="SSF50685">
    <property type="entry name" value="Barwin-like endoglucanases"/>
    <property type="match status" value="1"/>
</dbReference>
<dbReference type="InterPro" id="IPR007137">
    <property type="entry name" value="DUF348"/>
</dbReference>
<dbReference type="Pfam" id="PF03990">
    <property type="entry name" value="DUF348"/>
    <property type="match status" value="2"/>
</dbReference>
<dbReference type="AlphaFoldDB" id="A0A2K8N4V0"/>
<feature type="signal peptide" evidence="2">
    <location>
        <begin position="1"/>
        <end position="26"/>
    </location>
</feature>
<keyword evidence="1 2" id="KW-0732">Signal</keyword>
<gene>
    <name evidence="4" type="ORF">CVV65_04780</name>
</gene>
<dbReference type="InterPro" id="IPR010611">
    <property type="entry name" value="3D_dom"/>
</dbReference>
<evidence type="ECO:0000313" key="5">
    <source>
        <dbReference type="Proteomes" id="UP000231932"/>
    </source>
</evidence>
<keyword evidence="5" id="KW-1185">Reference proteome</keyword>
<dbReference type="GO" id="GO:0019867">
    <property type="term" value="C:outer membrane"/>
    <property type="evidence" value="ECO:0007669"/>
    <property type="project" value="InterPro"/>
</dbReference>
<dbReference type="GO" id="GO:0009254">
    <property type="term" value="P:peptidoglycan turnover"/>
    <property type="evidence" value="ECO:0007669"/>
    <property type="project" value="InterPro"/>
</dbReference>
<dbReference type="Gene3D" id="2.20.230.10">
    <property type="entry name" value="Resuscitation-promoting factor rpfb"/>
    <property type="match status" value="1"/>
</dbReference>
<reference evidence="5" key="1">
    <citation type="submission" date="2017-11" db="EMBL/GenBank/DDBJ databases">
        <title>Complete Genome Sequence of Kyrpidia sp. Strain EA-1, a thermophilic, hydrogen-oxidizing Bacterium, isolated from the Azores.</title>
        <authorList>
            <person name="Reiner J.E."/>
            <person name="Lapp C.J."/>
            <person name="Bunk B."/>
            <person name="Gescher J."/>
        </authorList>
    </citation>
    <scope>NUCLEOTIDE SEQUENCE [LARGE SCALE GENOMIC DNA]</scope>
    <source>
        <strain evidence="5">EA-1</strain>
    </source>
</reference>
<feature type="domain" description="G5" evidence="3">
    <location>
        <begin position="144"/>
        <end position="223"/>
    </location>
</feature>
<proteinExistence type="predicted"/>
<dbReference type="SMART" id="SM01208">
    <property type="entry name" value="G5"/>
    <property type="match status" value="1"/>
</dbReference>